<dbReference type="InterPro" id="IPR036638">
    <property type="entry name" value="HLH_DNA-bd_sf"/>
</dbReference>
<evidence type="ECO:0000256" key="3">
    <source>
        <dbReference type="ARBA" id="ARBA00022782"/>
    </source>
</evidence>
<dbReference type="GO" id="GO:0046983">
    <property type="term" value="F:protein dimerization activity"/>
    <property type="evidence" value="ECO:0007669"/>
    <property type="project" value="InterPro"/>
</dbReference>
<feature type="region of interest" description="Disordered" evidence="6">
    <location>
        <begin position="1"/>
        <end position="28"/>
    </location>
</feature>
<evidence type="ECO:0000256" key="4">
    <source>
        <dbReference type="ARBA" id="ARBA00022902"/>
    </source>
</evidence>
<dbReference type="InterPro" id="IPR011598">
    <property type="entry name" value="bHLH_dom"/>
</dbReference>
<evidence type="ECO:0000259" key="7">
    <source>
        <dbReference type="PROSITE" id="PS50888"/>
    </source>
</evidence>
<dbReference type="OrthoDB" id="5969565at2759"/>
<dbReference type="Pfam" id="PF00010">
    <property type="entry name" value="HLH"/>
    <property type="match status" value="1"/>
</dbReference>
<keyword evidence="4" id="KW-0524">Neurogenesis</keyword>
<dbReference type="STRING" id="947166.A0A1D1VPR8"/>
<evidence type="ECO:0000256" key="1">
    <source>
        <dbReference type="ARBA" id="ARBA00004123"/>
    </source>
</evidence>
<reference evidence="8 9" key="1">
    <citation type="journal article" date="2016" name="Nat. Commun.">
        <title>Extremotolerant tardigrade genome and improved radiotolerance of human cultured cells by tardigrade-unique protein.</title>
        <authorList>
            <person name="Hashimoto T."/>
            <person name="Horikawa D.D."/>
            <person name="Saito Y."/>
            <person name="Kuwahara H."/>
            <person name="Kozuka-Hata H."/>
            <person name="Shin-I T."/>
            <person name="Minakuchi Y."/>
            <person name="Ohishi K."/>
            <person name="Motoyama A."/>
            <person name="Aizu T."/>
            <person name="Enomoto A."/>
            <person name="Kondo K."/>
            <person name="Tanaka S."/>
            <person name="Hara Y."/>
            <person name="Koshikawa S."/>
            <person name="Sagara H."/>
            <person name="Miura T."/>
            <person name="Yokobori S."/>
            <person name="Miyagawa K."/>
            <person name="Suzuki Y."/>
            <person name="Kubo T."/>
            <person name="Oyama M."/>
            <person name="Kohara Y."/>
            <person name="Fujiyama A."/>
            <person name="Arakawa K."/>
            <person name="Katayama T."/>
            <person name="Toyoda A."/>
            <person name="Kunieda T."/>
        </authorList>
    </citation>
    <scope>NUCLEOTIDE SEQUENCE [LARGE SCALE GENOMIC DNA]</scope>
    <source>
        <strain evidence="8 9">YOKOZUNA-1</strain>
    </source>
</reference>
<feature type="compositionally biased region" description="Basic residues" evidence="6">
    <location>
        <begin position="96"/>
        <end position="110"/>
    </location>
</feature>
<keyword evidence="5" id="KW-0539">Nucleus</keyword>
<feature type="domain" description="BHLH" evidence="7">
    <location>
        <begin position="125"/>
        <end position="177"/>
    </location>
</feature>
<dbReference type="PANTHER" id="PTHR19290:SF162">
    <property type="entry name" value="TRANSCRIPTION FACTOR ATOH7"/>
    <property type="match status" value="1"/>
</dbReference>
<keyword evidence="3" id="KW-0221">Differentiation</keyword>
<comment type="subcellular location">
    <subcellularLocation>
        <location evidence="1">Nucleus</location>
    </subcellularLocation>
</comment>
<evidence type="ECO:0000256" key="5">
    <source>
        <dbReference type="ARBA" id="ARBA00023242"/>
    </source>
</evidence>
<evidence type="ECO:0000256" key="2">
    <source>
        <dbReference type="ARBA" id="ARBA00022473"/>
    </source>
</evidence>
<feature type="region of interest" description="Disordered" evidence="6">
    <location>
        <begin position="96"/>
        <end position="118"/>
    </location>
</feature>
<protein>
    <recommendedName>
        <fullName evidence="7">BHLH domain-containing protein</fullName>
    </recommendedName>
</protein>
<dbReference type="PROSITE" id="PS50888">
    <property type="entry name" value="BHLH"/>
    <property type="match status" value="1"/>
</dbReference>
<keyword evidence="9" id="KW-1185">Reference proteome</keyword>
<evidence type="ECO:0000313" key="8">
    <source>
        <dbReference type="EMBL" id="GAV03572.1"/>
    </source>
</evidence>
<dbReference type="GO" id="GO:0061564">
    <property type="term" value="P:axon development"/>
    <property type="evidence" value="ECO:0007669"/>
    <property type="project" value="TreeGrafter"/>
</dbReference>
<dbReference type="SMART" id="SM00353">
    <property type="entry name" value="HLH"/>
    <property type="match status" value="1"/>
</dbReference>
<accession>A0A1D1VPR8</accession>
<feature type="region of interest" description="Disordered" evidence="6">
    <location>
        <begin position="44"/>
        <end position="63"/>
    </location>
</feature>
<dbReference type="SUPFAM" id="SSF47459">
    <property type="entry name" value="HLH, helix-loop-helix DNA-binding domain"/>
    <property type="match status" value="1"/>
</dbReference>
<dbReference type="EMBL" id="BDGG01000009">
    <property type="protein sequence ID" value="GAV03572.1"/>
    <property type="molecule type" value="Genomic_DNA"/>
</dbReference>
<dbReference type="GO" id="GO:0000981">
    <property type="term" value="F:DNA-binding transcription factor activity, RNA polymerase II-specific"/>
    <property type="evidence" value="ECO:0007669"/>
    <property type="project" value="TreeGrafter"/>
</dbReference>
<evidence type="ECO:0000313" key="9">
    <source>
        <dbReference type="Proteomes" id="UP000186922"/>
    </source>
</evidence>
<dbReference type="Proteomes" id="UP000186922">
    <property type="component" value="Unassembled WGS sequence"/>
</dbReference>
<keyword evidence="2" id="KW-0217">Developmental protein</keyword>
<dbReference type="GO" id="GO:0070888">
    <property type="term" value="F:E-box binding"/>
    <property type="evidence" value="ECO:0007669"/>
    <property type="project" value="TreeGrafter"/>
</dbReference>
<dbReference type="AlphaFoldDB" id="A0A1D1VPR8"/>
<name>A0A1D1VPR8_RAMVA</name>
<dbReference type="Gene3D" id="4.10.280.10">
    <property type="entry name" value="Helix-loop-helix DNA-binding domain"/>
    <property type="match status" value="1"/>
</dbReference>
<dbReference type="PANTHER" id="PTHR19290">
    <property type="entry name" value="BASIC HELIX-LOOP-HELIX PROTEIN NEUROGENIN-RELATED"/>
    <property type="match status" value="1"/>
</dbReference>
<gene>
    <name evidence="8" type="primary">RvY_13969</name>
    <name evidence="8" type="synonym">RvY_13969.1</name>
    <name evidence="8" type="ORF">RvY_13969-1</name>
</gene>
<evidence type="ECO:0000256" key="6">
    <source>
        <dbReference type="SAM" id="MobiDB-lite"/>
    </source>
</evidence>
<organism evidence="8 9">
    <name type="scientific">Ramazzottius varieornatus</name>
    <name type="common">Water bear</name>
    <name type="synonym">Tardigrade</name>
    <dbReference type="NCBI Taxonomy" id="947166"/>
    <lineage>
        <taxon>Eukaryota</taxon>
        <taxon>Metazoa</taxon>
        <taxon>Ecdysozoa</taxon>
        <taxon>Tardigrada</taxon>
        <taxon>Eutardigrada</taxon>
        <taxon>Parachela</taxon>
        <taxon>Hypsibioidea</taxon>
        <taxon>Ramazzottiidae</taxon>
        <taxon>Ramazzottius</taxon>
    </lineage>
</organism>
<dbReference type="GO" id="GO:0007423">
    <property type="term" value="P:sensory organ development"/>
    <property type="evidence" value="ECO:0007669"/>
    <property type="project" value="TreeGrafter"/>
</dbReference>
<dbReference type="GO" id="GO:0005634">
    <property type="term" value="C:nucleus"/>
    <property type="evidence" value="ECO:0007669"/>
    <property type="project" value="UniProtKB-SubCell"/>
</dbReference>
<dbReference type="GO" id="GO:0045944">
    <property type="term" value="P:positive regulation of transcription by RNA polymerase II"/>
    <property type="evidence" value="ECO:0007669"/>
    <property type="project" value="TreeGrafter"/>
</dbReference>
<comment type="caution">
    <text evidence="8">The sequence shown here is derived from an EMBL/GenBank/DDBJ whole genome shotgun (WGS) entry which is preliminary data.</text>
</comment>
<dbReference type="InterPro" id="IPR050359">
    <property type="entry name" value="bHLH_transcription_factors"/>
</dbReference>
<sequence length="184" mass="20751">MDSDTTSELSPFYGTNVPGGKKHGRKGDTDYVAEQGMASLVTDRRTSDQDMAQGYTGMERTSNRLASDISDKLDGTAPSECSWHFGYTSEKVASHGKVRYSRGGKPAPRQKRTEKSGHPLVNFKLRRLQANERERKRMQSLKEAFDLLRDHLPGWANEKHMSKYDVLLLARSYIVALQSVLDQK</sequence>
<proteinExistence type="predicted"/>